<dbReference type="PROSITE" id="PS51161">
    <property type="entry name" value="ATP_CONE"/>
    <property type="match status" value="1"/>
</dbReference>
<sequence length="177" mass="20686">MSAVRICYNASGLAAAEFFRLMHCPICSFHDTKVVDSRLTQDGLSIRRRRSCLKCAYRFSTLEEMELLDIVVVKNNGGRESYSRAKLERGILQSLTKRPYTQELFDRLIHTVEIDIQKKKKREITSQDIGEIVMRHLRRFDKVAYIRFASIYRAFADVSKFQTEVRSLVGRSRRTKK</sequence>
<keyword evidence="5 7" id="KW-0238">DNA-binding</keyword>
<dbReference type="STRING" id="1619044.UY92_C0013G0008"/>
<evidence type="ECO:0000256" key="5">
    <source>
        <dbReference type="ARBA" id="ARBA00023125"/>
    </source>
</evidence>
<accession>A0A0G2B8N1</accession>
<dbReference type="GO" id="GO:0008270">
    <property type="term" value="F:zinc ion binding"/>
    <property type="evidence" value="ECO:0007669"/>
    <property type="project" value="UniProtKB-UniRule"/>
</dbReference>
<dbReference type="GO" id="GO:0005524">
    <property type="term" value="F:ATP binding"/>
    <property type="evidence" value="ECO:0007669"/>
    <property type="project" value="UniProtKB-UniRule"/>
</dbReference>
<keyword evidence="2 7" id="KW-0547">Nucleotide-binding</keyword>
<evidence type="ECO:0000313" key="9">
    <source>
        <dbReference type="EMBL" id="KKW41809.1"/>
    </source>
</evidence>
<dbReference type="PATRIC" id="fig|1619044.3.peg.924"/>
<dbReference type="GO" id="GO:0003677">
    <property type="term" value="F:DNA binding"/>
    <property type="evidence" value="ECO:0007669"/>
    <property type="project" value="UniProtKB-KW"/>
</dbReference>
<dbReference type="HAMAP" id="MF_00440">
    <property type="entry name" value="NrdR"/>
    <property type="match status" value="1"/>
</dbReference>
<dbReference type="EMBL" id="LCRX01000013">
    <property type="protein sequence ID" value="KKW41809.1"/>
    <property type="molecule type" value="Genomic_DNA"/>
</dbReference>
<dbReference type="PANTHER" id="PTHR30455:SF2">
    <property type="entry name" value="TRANSCRIPTIONAL REPRESSOR NRDR"/>
    <property type="match status" value="1"/>
</dbReference>
<reference evidence="9 10" key="1">
    <citation type="journal article" date="2015" name="Nature">
        <title>rRNA introns, odd ribosomes, and small enigmatic genomes across a large radiation of phyla.</title>
        <authorList>
            <person name="Brown C.T."/>
            <person name="Hug L.A."/>
            <person name="Thomas B.C."/>
            <person name="Sharon I."/>
            <person name="Castelle C.J."/>
            <person name="Singh A."/>
            <person name="Wilkins M.J."/>
            <person name="Williams K.H."/>
            <person name="Banfield J.F."/>
        </authorList>
    </citation>
    <scope>NUCLEOTIDE SEQUENCE [LARGE SCALE GENOMIC DNA]</scope>
</reference>
<keyword evidence="7" id="KW-0863">Zinc-finger</keyword>
<dbReference type="Pfam" id="PF22811">
    <property type="entry name" value="Zn_ribbon_NrdR"/>
    <property type="match status" value="1"/>
</dbReference>
<dbReference type="InterPro" id="IPR003796">
    <property type="entry name" value="RNR_NrdR-like"/>
</dbReference>
<keyword evidence="4 7" id="KW-0805">Transcription regulation</keyword>
<keyword evidence="1 7" id="KW-0678">Repressor</keyword>
<keyword evidence="6 7" id="KW-0804">Transcription</keyword>
<dbReference type="InterPro" id="IPR005144">
    <property type="entry name" value="ATP-cone_dom"/>
</dbReference>
<evidence type="ECO:0000256" key="6">
    <source>
        <dbReference type="ARBA" id="ARBA00023163"/>
    </source>
</evidence>
<comment type="caution">
    <text evidence="9">The sequence shown here is derived from an EMBL/GenBank/DDBJ whole genome shotgun (WGS) entry which is preliminary data.</text>
</comment>
<evidence type="ECO:0000259" key="8">
    <source>
        <dbReference type="PROSITE" id="PS51161"/>
    </source>
</evidence>
<dbReference type="PANTHER" id="PTHR30455">
    <property type="entry name" value="TRANSCRIPTIONAL REPRESSOR NRDR"/>
    <property type="match status" value="1"/>
</dbReference>
<evidence type="ECO:0000256" key="2">
    <source>
        <dbReference type="ARBA" id="ARBA00022741"/>
    </source>
</evidence>
<gene>
    <name evidence="7" type="primary">nrdR</name>
    <name evidence="9" type="ORF">UY92_C0013G0008</name>
</gene>
<dbReference type="AlphaFoldDB" id="A0A0G2B8N1"/>
<dbReference type="Proteomes" id="UP000033870">
    <property type="component" value="Unassembled WGS sequence"/>
</dbReference>
<name>A0A0G2B8N1_9BACT</name>
<comment type="similarity">
    <text evidence="7">Belongs to the NrdR family.</text>
</comment>
<keyword evidence="7" id="KW-0862">Zinc</keyword>
<dbReference type="GO" id="GO:0045892">
    <property type="term" value="P:negative regulation of DNA-templated transcription"/>
    <property type="evidence" value="ECO:0007669"/>
    <property type="project" value="UniProtKB-UniRule"/>
</dbReference>
<organism evidence="9 10">
    <name type="scientific">Candidatus Magasanikbacteria bacterium GW2011_GWA2_56_11</name>
    <dbReference type="NCBI Taxonomy" id="1619044"/>
    <lineage>
        <taxon>Bacteria</taxon>
        <taxon>Candidatus Magasanikiibacteriota</taxon>
    </lineage>
</organism>
<evidence type="ECO:0000256" key="4">
    <source>
        <dbReference type="ARBA" id="ARBA00023015"/>
    </source>
</evidence>
<evidence type="ECO:0000256" key="7">
    <source>
        <dbReference type="HAMAP-Rule" id="MF_00440"/>
    </source>
</evidence>
<comment type="cofactor">
    <cofactor evidence="7">
        <name>Zn(2+)</name>
        <dbReference type="ChEBI" id="CHEBI:29105"/>
    </cofactor>
    <text evidence="7">Binds 1 zinc ion.</text>
</comment>
<evidence type="ECO:0000256" key="3">
    <source>
        <dbReference type="ARBA" id="ARBA00022840"/>
    </source>
</evidence>
<feature type="zinc finger region" evidence="7">
    <location>
        <begin position="24"/>
        <end position="55"/>
    </location>
</feature>
<keyword evidence="7" id="KW-0479">Metal-binding</keyword>
<proteinExistence type="inferred from homology"/>
<dbReference type="NCBIfam" id="TIGR00244">
    <property type="entry name" value="transcriptional regulator NrdR"/>
    <property type="match status" value="1"/>
</dbReference>
<keyword evidence="3 7" id="KW-0067">ATP-binding</keyword>
<protein>
    <recommendedName>
        <fullName evidence="7">Transcriptional repressor NrdR</fullName>
    </recommendedName>
</protein>
<evidence type="ECO:0000256" key="1">
    <source>
        <dbReference type="ARBA" id="ARBA00022491"/>
    </source>
</evidence>
<dbReference type="Pfam" id="PF03477">
    <property type="entry name" value="ATP-cone"/>
    <property type="match status" value="1"/>
</dbReference>
<comment type="function">
    <text evidence="7">Negatively regulates transcription of bacterial ribonucleotide reductase nrd genes and operons by binding to NrdR-boxes.</text>
</comment>
<feature type="domain" description="ATP-cone" evidence="8">
    <location>
        <begin position="70"/>
        <end position="160"/>
    </location>
</feature>
<evidence type="ECO:0000313" key="10">
    <source>
        <dbReference type="Proteomes" id="UP000033870"/>
    </source>
</evidence>
<dbReference type="InterPro" id="IPR055173">
    <property type="entry name" value="NrdR-like_N"/>
</dbReference>